<organism evidence="2 3">
    <name type="scientific">Nocardioides flavescens</name>
    <dbReference type="NCBI Taxonomy" id="2691959"/>
    <lineage>
        <taxon>Bacteria</taxon>
        <taxon>Bacillati</taxon>
        <taxon>Actinomycetota</taxon>
        <taxon>Actinomycetes</taxon>
        <taxon>Propionibacteriales</taxon>
        <taxon>Nocardioidaceae</taxon>
        <taxon>Nocardioides</taxon>
    </lineage>
</organism>
<evidence type="ECO:0000313" key="3">
    <source>
        <dbReference type="Proteomes" id="UP000473325"/>
    </source>
</evidence>
<dbReference type="EMBL" id="WUEK01000013">
    <property type="protein sequence ID" value="MXG91501.1"/>
    <property type="molecule type" value="Genomic_DNA"/>
</dbReference>
<dbReference type="Proteomes" id="UP000473325">
    <property type="component" value="Unassembled WGS sequence"/>
</dbReference>
<reference evidence="2 3" key="1">
    <citation type="submission" date="2019-12" db="EMBL/GenBank/DDBJ databases">
        <authorList>
            <person name="Kun Z."/>
        </authorList>
    </citation>
    <scope>NUCLEOTIDE SEQUENCE [LARGE SCALE GENOMIC DNA]</scope>
    <source>
        <strain evidence="2 3">YIM 123512</strain>
    </source>
</reference>
<gene>
    <name evidence="2" type="ORF">GRQ65_18300</name>
</gene>
<dbReference type="AlphaFoldDB" id="A0A6L7F2G4"/>
<name>A0A6L7F2G4_9ACTN</name>
<keyword evidence="1" id="KW-0472">Membrane</keyword>
<comment type="caution">
    <text evidence="2">The sequence shown here is derived from an EMBL/GenBank/DDBJ whole genome shotgun (WGS) entry which is preliminary data.</text>
</comment>
<sequence length="80" mass="9067">MPDDPEVRAASQAFVEHQISAIGRLWWAVPMWVVFIGLSCWLAVVETAWWSLAGLPFAGLLVLHLGTTRRLRRRRELLAA</sequence>
<keyword evidence="1" id="KW-1133">Transmembrane helix</keyword>
<protein>
    <submittedName>
        <fullName evidence="2">Uncharacterized protein</fullName>
    </submittedName>
</protein>
<feature type="transmembrane region" description="Helical" evidence="1">
    <location>
        <begin position="25"/>
        <end position="44"/>
    </location>
</feature>
<proteinExistence type="predicted"/>
<evidence type="ECO:0000256" key="1">
    <source>
        <dbReference type="SAM" id="Phobius"/>
    </source>
</evidence>
<feature type="transmembrane region" description="Helical" evidence="1">
    <location>
        <begin position="50"/>
        <end position="67"/>
    </location>
</feature>
<accession>A0A6L7F2G4</accession>
<evidence type="ECO:0000313" key="2">
    <source>
        <dbReference type="EMBL" id="MXG91501.1"/>
    </source>
</evidence>
<keyword evidence="3" id="KW-1185">Reference proteome</keyword>
<dbReference type="RefSeq" id="WP_160879435.1">
    <property type="nucleotide sequence ID" value="NZ_WUEK01000013.1"/>
</dbReference>
<keyword evidence="1" id="KW-0812">Transmembrane</keyword>